<feature type="domain" description="Helicase HerA central" evidence="2">
    <location>
        <begin position="787"/>
        <end position="838"/>
    </location>
</feature>
<sequence>MTESTEQAPATSDHLLRLAAVQLDYIPNMRTRQADYWLPDEPLIGIKSIPVESDDTALNDLDLGDEFEDQTDTAVSVIRRARHRSSELKLKQILEFCSDHQVDVVVFPECSVSAELIHVLTGYRNELTIFAGVGQLREMDAAILADQGFSAATEALGCNSAVFVSKDRLALVTKADHAQGEYIERGEGPVRVSLSKGERRYDVGLAICMDYVNIRRDFDGQDRPPDLVLTTALSSPTEDFLKRPRNFATVFSNHAQFGGSAVLAPDVAGIFVDRTLGTEPLPPGESIVVADFTGFQQRPKRTKTPQNRIHLRAAILYEDAETSDASGTISGLARPMHNWSLEQYNAGRYREFLSTAEERLEEMRPPAVLLEAVKRLRRRQKRQVFLESDLLLLTTHLILSNVKSEPELRYAALTTLHEHWHPLLGKIETAGLGGLTDKLNVARRQLESQIRPEYQQITPPTRRPLRNSEAETEFTVFYAARLGQYNVDRAVQSLPRQLGVLRTLSLLNDESVRLLYRVSTARQTTGNLAPFFDIVALTESNDPDVIDDLAEGIGQQLGVAFSNGWDILATTASSSLNTPFLVELRPRANTVPLIQEDWGGLIDYLRALKPQISVQLVCRRAPEAAREPTGGPSPSLTLSGTGFVGDHDGVVAPFLSRASNEEADPANLALQIHVGADETLGDSVLRSIGLWLFRGVPFDIVSDESARSALLPNGPLPDSTTPLTPAEALRIFHPPHGRMEGRGLSHGVPRAISLPDVAVLAEGISLGTARSSQARHDQRVDVRFAEEARLRHTYIVGRTGSGKTNMLKLMAMQDIREGRAVAVIDPHGDLVDFLLGHTAGRDDEVLFLDFGDPDYLPVLNPLDLDVHGMADLELAIEEFIQLIERQSFHEFYGPRFEEIVRLALESITNDDYPIKPPSVIDLVRVLRSKERRTWIRNILTDPDLKERWGVFEQQRDDAIGEVLHWTLSKFSEMQQDGVLGQVLTGGSSTVSIEDCVGRGGILLVKIPEWEMSKSAARMLGSFIQERIRKAVYGRWRQNRNKSDPIYMYVDEFQAFAVTGFDEIVAEARKFGLGLILAHQNVGQLKSFSRFTGAVADNLMSAILGNVANRILFGVSNHDANLLAAEFDVEPQVLRSPGNYQAITQLLYNGEAHTFTLQPPKADADAGLPAGRATVRRRMIEGGAWRSRDGLRAEDEEREKRTRAAVRDSKPTPKERDKSENSFLDEWLEKRKNVQDQEELVGEEDGDAGGEVISSD</sequence>
<organism evidence="3 4">
    <name type="scientific">Actinomadura mexicana</name>
    <dbReference type="NCBI Taxonomy" id="134959"/>
    <lineage>
        <taxon>Bacteria</taxon>
        <taxon>Bacillati</taxon>
        <taxon>Actinomycetota</taxon>
        <taxon>Actinomycetes</taxon>
        <taxon>Streptosporangiales</taxon>
        <taxon>Thermomonosporaceae</taxon>
        <taxon>Actinomadura</taxon>
    </lineage>
</organism>
<dbReference type="PANTHER" id="PTHR30121:SF6">
    <property type="entry name" value="SLR6007 PROTEIN"/>
    <property type="match status" value="1"/>
</dbReference>
<dbReference type="Gene3D" id="3.40.50.300">
    <property type="entry name" value="P-loop containing nucleotide triphosphate hydrolases"/>
    <property type="match status" value="2"/>
</dbReference>
<evidence type="ECO:0000313" key="3">
    <source>
        <dbReference type="EMBL" id="SNS13001.1"/>
    </source>
</evidence>
<feature type="compositionally biased region" description="Basic and acidic residues" evidence="1">
    <location>
        <begin position="1188"/>
        <end position="1219"/>
    </location>
</feature>
<reference evidence="4" key="1">
    <citation type="submission" date="2017-06" db="EMBL/GenBank/DDBJ databases">
        <authorList>
            <person name="Varghese N."/>
            <person name="Submissions S."/>
        </authorList>
    </citation>
    <scope>NUCLEOTIDE SEQUENCE [LARGE SCALE GENOMIC DNA]</scope>
    <source>
        <strain evidence="4">DSM 44485</strain>
    </source>
</reference>
<dbReference type="InterPro" id="IPR027417">
    <property type="entry name" value="P-loop_NTPase"/>
</dbReference>
<dbReference type="Proteomes" id="UP000198420">
    <property type="component" value="Unassembled WGS sequence"/>
</dbReference>
<evidence type="ECO:0000313" key="4">
    <source>
        <dbReference type="Proteomes" id="UP000198420"/>
    </source>
</evidence>
<dbReference type="InterPro" id="IPR051162">
    <property type="entry name" value="T4SS_component"/>
</dbReference>
<accession>A0A239BZZ9</accession>
<dbReference type="CDD" id="cd01127">
    <property type="entry name" value="TrwB_TraG_TraD_VirD4"/>
    <property type="match status" value="2"/>
</dbReference>
<evidence type="ECO:0000256" key="1">
    <source>
        <dbReference type="SAM" id="MobiDB-lite"/>
    </source>
</evidence>
<keyword evidence="4" id="KW-1185">Reference proteome</keyword>
<feature type="compositionally biased region" description="Acidic residues" evidence="1">
    <location>
        <begin position="1235"/>
        <end position="1247"/>
    </location>
</feature>
<gene>
    <name evidence="3" type="ORF">SAMN06265355_111182</name>
</gene>
<feature type="region of interest" description="Disordered" evidence="1">
    <location>
        <begin position="1188"/>
        <end position="1255"/>
    </location>
</feature>
<name>A0A239BZZ9_9ACTN</name>
<proteinExistence type="predicted"/>
<dbReference type="RefSeq" id="WP_089314682.1">
    <property type="nucleotide sequence ID" value="NZ_FZNP01000011.1"/>
</dbReference>
<protein>
    <submittedName>
        <fullName evidence="3">TraM recognition site of TraD and TraG</fullName>
    </submittedName>
</protein>
<dbReference type="SUPFAM" id="SSF52540">
    <property type="entry name" value="P-loop containing nucleoside triphosphate hydrolases"/>
    <property type="match status" value="1"/>
</dbReference>
<dbReference type="AlphaFoldDB" id="A0A239BZZ9"/>
<dbReference type="Pfam" id="PF01935">
    <property type="entry name" value="DUF87"/>
    <property type="match status" value="1"/>
</dbReference>
<dbReference type="EMBL" id="FZNP01000011">
    <property type="protein sequence ID" value="SNS13001.1"/>
    <property type="molecule type" value="Genomic_DNA"/>
</dbReference>
<dbReference type="InterPro" id="IPR002789">
    <property type="entry name" value="HerA_central"/>
</dbReference>
<dbReference type="PANTHER" id="PTHR30121">
    <property type="entry name" value="UNCHARACTERIZED PROTEIN YJGR-RELATED"/>
    <property type="match status" value="1"/>
</dbReference>
<evidence type="ECO:0000259" key="2">
    <source>
        <dbReference type="Pfam" id="PF01935"/>
    </source>
</evidence>